<dbReference type="InterPro" id="IPR001341">
    <property type="entry name" value="Asp_kinase"/>
</dbReference>
<feature type="domain" description="Aspartokinase ACT" evidence="11">
    <location>
        <begin position="318"/>
        <end position="355"/>
    </location>
</feature>
<keyword evidence="3 8" id="KW-0808">Transferase</keyword>
<evidence type="ECO:0000313" key="13">
    <source>
        <dbReference type="Proteomes" id="UP001501321"/>
    </source>
</evidence>
<dbReference type="Proteomes" id="UP001501321">
    <property type="component" value="Unassembled WGS sequence"/>
</dbReference>
<protein>
    <recommendedName>
        <fullName evidence="8">Aspartokinase</fullName>
        <ecNumber evidence="8">2.7.2.4</ecNumber>
    </recommendedName>
</protein>
<evidence type="ECO:0000256" key="1">
    <source>
        <dbReference type="ARBA" id="ARBA00004766"/>
    </source>
</evidence>
<reference evidence="13" key="1">
    <citation type="journal article" date="2019" name="Int. J. Syst. Evol. Microbiol.">
        <title>The Global Catalogue of Microorganisms (GCM) 10K type strain sequencing project: providing services to taxonomists for standard genome sequencing and annotation.</title>
        <authorList>
            <consortium name="The Broad Institute Genomics Platform"/>
            <consortium name="The Broad Institute Genome Sequencing Center for Infectious Disease"/>
            <person name="Wu L."/>
            <person name="Ma J."/>
        </authorList>
    </citation>
    <scope>NUCLEOTIDE SEQUENCE [LARGE SCALE GENOMIC DNA]</scope>
    <source>
        <strain evidence="13">JCM 32226</strain>
    </source>
</reference>
<comment type="caution">
    <text evidence="12">The sequence shown here is derived from an EMBL/GenBank/DDBJ whole genome shotgun (WGS) entry which is preliminary data.</text>
</comment>
<dbReference type="PROSITE" id="PS00324">
    <property type="entry name" value="ASPARTOKINASE"/>
    <property type="match status" value="1"/>
</dbReference>
<dbReference type="NCBIfam" id="TIGR00656">
    <property type="entry name" value="asp_kin_monofn"/>
    <property type="match status" value="1"/>
</dbReference>
<dbReference type="NCBIfam" id="NF006570">
    <property type="entry name" value="PRK09084.1"/>
    <property type="match status" value="1"/>
</dbReference>
<dbReference type="PANTHER" id="PTHR21499">
    <property type="entry name" value="ASPARTATE KINASE"/>
    <property type="match status" value="1"/>
</dbReference>
<comment type="pathway">
    <text evidence="9">Amino-acid biosynthesis; L-threonine biosynthesis; L-threonine from L-aspartate: step 1/5.</text>
</comment>
<dbReference type="InterPro" id="IPR047962">
    <property type="entry name" value="LysC_ACT_2"/>
</dbReference>
<dbReference type="PIRSF" id="PIRSF000726">
    <property type="entry name" value="Asp_kin"/>
    <property type="match status" value="1"/>
</dbReference>
<dbReference type="NCBIfam" id="TIGR00657">
    <property type="entry name" value="asp_kinases"/>
    <property type="match status" value="1"/>
</dbReference>
<gene>
    <name evidence="12" type="primary">lysC</name>
    <name evidence="12" type="ORF">GCM10023095_15840</name>
</gene>
<dbReference type="InterPro" id="IPR018042">
    <property type="entry name" value="Aspartate_kinase_CS"/>
</dbReference>
<dbReference type="EMBL" id="BAABFC010000010">
    <property type="protein sequence ID" value="GAA4498095.1"/>
    <property type="molecule type" value="Genomic_DNA"/>
</dbReference>
<evidence type="ECO:0000256" key="4">
    <source>
        <dbReference type="ARBA" id="ARBA00022741"/>
    </source>
</evidence>
<dbReference type="SUPFAM" id="SSF55021">
    <property type="entry name" value="ACT-like"/>
    <property type="match status" value="2"/>
</dbReference>
<dbReference type="Pfam" id="PF22468">
    <property type="entry name" value="ACT_9"/>
    <property type="match status" value="2"/>
</dbReference>
<comment type="similarity">
    <text evidence="2 8">Belongs to the aspartokinase family.</text>
</comment>
<evidence type="ECO:0000256" key="8">
    <source>
        <dbReference type="RuleBase" id="RU003448"/>
    </source>
</evidence>
<dbReference type="InterPro" id="IPR054352">
    <property type="entry name" value="ACT_Aspartokinase"/>
</dbReference>
<dbReference type="PANTHER" id="PTHR21499:SF59">
    <property type="entry name" value="ASPARTOKINASE"/>
    <property type="match status" value="1"/>
</dbReference>
<feature type="domain" description="Aspartate/glutamate/uridylate kinase" evidence="10">
    <location>
        <begin position="4"/>
        <end position="278"/>
    </location>
</feature>
<proteinExistence type="inferred from homology"/>
<dbReference type="InterPro" id="IPR045865">
    <property type="entry name" value="ACT-like_dom_sf"/>
</dbReference>
<evidence type="ECO:0000259" key="10">
    <source>
        <dbReference type="Pfam" id="PF00696"/>
    </source>
</evidence>
<dbReference type="Gene3D" id="3.40.1160.10">
    <property type="entry name" value="Acetylglutamate kinase-like"/>
    <property type="match status" value="1"/>
</dbReference>
<sequence length="450" mass="47943">MSQLTVAKFGGTSVADAHAMALCAKIVTQNPQTRVVALSASAGVTNLLVALAQGTLSQEERQAHLTRLTHIQDAILDALGRPDAACQQIQTILAEVAQLAEQAVQETDAALVDRLVAQGELMSTRLFTELLTQQGHKASWFDVRRVMRTDSLFGKATPAIEALRTLCQQELSPLLTDHIVITQGFIGANAEGQTTTLGRGGSDYSAALLAEALNASELEIWTDVPGIYTTDPRLVSSARPIDEISFAEAAEMATFGAKVLHPATLQPALRKGIPVFVGSSKAPEAGGTWVRGKTDSTPLFRAVALRRNQQLLTLQSPSMLGACGFLAEVFSILAKHRISVDLITTSEVSVSLTLDHTGSQSSGKSMLSDAVLAELSALCKVKVEEDLALVALIGNRMSEVNGAGSRVFDTLDDVNIRLICYGASPHNLCFLVREADAVSVVQRLHQQLLG</sequence>
<accession>A0ABP8Q6P6</accession>
<name>A0ABP8Q6P6_9GAMM</name>
<evidence type="ECO:0000256" key="6">
    <source>
        <dbReference type="ARBA" id="ARBA00022840"/>
    </source>
</evidence>
<comment type="catalytic activity">
    <reaction evidence="7 8">
        <text>L-aspartate + ATP = 4-phospho-L-aspartate + ADP</text>
        <dbReference type="Rhea" id="RHEA:23776"/>
        <dbReference type="ChEBI" id="CHEBI:29991"/>
        <dbReference type="ChEBI" id="CHEBI:30616"/>
        <dbReference type="ChEBI" id="CHEBI:57535"/>
        <dbReference type="ChEBI" id="CHEBI:456216"/>
        <dbReference type="EC" id="2.7.2.4"/>
    </reaction>
</comment>
<dbReference type="Gene3D" id="3.30.70.260">
    <property type="match status" value="2"/>
</dbReference>
<evidence type="ECO:0000259" key="11">
    <source>
        <dbReference type="Pfam" id="PF22468"/>
    </source>
</evidence>
<dbReference type="Gene3D" id="1.20.120.1320">
    <property type="entry name" value="Aspartokinase, catalytic domain"/>
    <property type="match status" value="1"/>
</dbReference>
<evidence type="ECO:0000256" key="5">
    <source>
        <dbReference type="ARBA" id="ARBA00022777"/>
    </source>
</evidence>
<dbReference type="CDD" id="cd04917">
    <property type="entry name" value="ACT_AKiii-LysC-EC_2"/>
    <property type="match status" value="1"/>
</dbReference>
<evidence type="ECO:0000256" key="7">
    <source>
        <dbReference type="ARBA" id="ARBA00047872"/>
    </source>
</evidence>
<evidence type="ECO:0000313" key="12">
    <source>
        <dbReference type="EMBL" id="GAA4498095.1"/>
    </source>
</evidence>
<keyword evidence="6" id="KW-0067">ATP-binding</keyword>
<organism evidence="12 13">
    <name type="scientific">Pseudaeromonas paramecii</name>
    <dbReference type="NCBI Taxonomy" id="2138166"/>
    <lineage>
        <taxon>Bacteria</taxon>
        <taxon>Pseudomonadati</taxon>
        <taxon>Pseudomonadota</taxon>
        <taxon>Gammaproteobacteria</taxon>
        <taxon>Aeromonadales</taxon>
        <taxon>Aeromonadaceae</taxon>
        <taxon>Pseudaeromonas</taxon>
    </lineage>
</organism>
<keyword evidence="13" id="KW-1185">Reference proteome</keyword>
<comment type="pathway">
    <text evidence="1 9">Amino-acid biosynthesis; L-lysine biosynthesis via DAP pathway; (S)-tetrahydrodipicolinate from L-aspartate: step 1/4.</text>
</comment>
<dbReference type="EC" id="2.7.2.4" evidence="8"/>
<dbReference type="InterPro" id="IPR005260">
    <property type="entry name" value="Asp_kin_monofn"/>
</dbReference>
<evidence type="ECO:0000256" key="9">
    <source>
        <dbReference type="RuleBase" id="RU004249"/>
    </source>
</evidence>
<keyword evidence="4" id="KW-0547">Nucleotide-binding</keyword>
<dbReference type="RefSeq" id="WP_345011789.1">
    <property type="nucleotide sequence ID" value="NZ_BAABFC010000010.1"/>
</dbReference>
<evidence type="ECO:0000256" key="3">
    <source>
        <dbReference type="ARBA" id="ARBA00022679"/>
    </source>
</evidence>
<dbReference type="InterPro" id="IPR001048">
    <property type="entry name" value="Asp/Glu/Uridylate_kinase"/>
</dbReference>
<dbReference type="Pfam" id="PF00696">
    <property type="entry name" value="AA_kinase"/>
    <property type="match status" value="1"/>
</dbReference>
<keyword evidence="9" id="KW-0028">Amino-acid biosynthesis</keyword>
<feature type="domain" description="Aspartokinase ACT" evidence="11">
    <location>
        <begin position="390"/>
        <end position="447"/>
    </location>
</feature>
<dbReference type="InterPro" id="IPR042199">
    <property type="entry name" value="AsparK_Bifunc_asparK/hSer_DH"/>
</dbReference>
<comment type="pathway">
    <text evidence="9">Amino-acid biosynthesis; L-methionine biosynthesis via de novo pathway; L-homoserine from L-aspartate: step 1/3.</text>
</comment>
<keyword evidence="5 8" id="KW-0418">Kinase</keyword>
<evidence type="ECO:0000256" key="2">
    <source>
        <dbReference type="ARBA" id="ARBA00010122"/>
    </source>
</evidence>
<dbReference type="SUPFAM" id="SSF53633">
    <property type="entry name" value="Carbamate kinase-like"/>
    <property type="match status" value="1"/>
</dbReference>
<dbReference type="InterPro" id="IPR036393">
    <property type="entry name" value="AceGlu_kinase-like_sf"/>
</dbReference>